<comment type="subcellular location">
    <subcellularLocation>
        <location evidence="1">Cytoplasm</location>
        <location evidence="1">Cytosol</location>
    </subcellularLocation>
</comment>
<feature type="compositionally biased region" description="Basic and acidic residues" evidence="8">
    <location>
        <begin position="8"/>
        <end position="25"/>
    </location>
</feature>
<evidence type="ECO:0000313" key="11">
    <source>
        <dbReference type="EMBL" id="KAG2172752.1"/>
    </source>
</evidence>
<dbReference type="PANTHER" id="PTHR13246">
    <property type="entry name" value="ENDO BETA N-ACETYLGLUCOSAMINIDASE"/>
    <property type="match status" value="1"/>
</dbReference>
<feature type="domain" description="Cytosolic endo-beta-N-acetylglucosaminidase TIM barrel" evidence="9">
    <location>
        <begin position="68"/>
        <end position="397"/>
    </location>
</feature>
<proteinExistence type="inferred from homology"/>
<evidence type="ECO:0000256" key="8">
    <source>
        <dbReference type="SAM" id="MobiDB-lite"/>
    </source>
</evidence>
<sequence length="702" mass="79812">MPSPQERSLPDAKTPKSRPIESLRDVDNWKPTSADMWNISTVPYNGDSKTADPTRRKLLLCHDMANGYKEDENVQGNNHETIWSCQTWQFVDIFVYFTHHRISIPPVNFTNACHRNGVLSLGTFIVEWVEGIPELENFLLGPSSYTVEGDSPEEDLWSPHYADILVDLADQYKFDGWLINIESPFAVSPLSPVYKVKQMVKLLKYLTDKIHSRIPHSKIIWYDSMTKDGDIKWQNTLNDMNQDFFNVVDGLFVNYFWKVDTPPSAYEYAKNMGRPGSDVFLGNDVWGRGSFASGFETWKGLEQASKAKLSSAIFGPAWTYEFLGQDGFNIHDALLWYGGMPAQYPVLGQDELISVQAGPTTAEVLESRRFGISDVWTARPASNSSSFVTCFDRGYGHIFNICGEVRGTSLDIYLNEVLENDAHDWSTEMIPLYSLDMPLTKCCRISYAVKDIQKDINLGMYVRISRPEGSTAEQAGTSDGQNASDCYIIIENEHNNGSVESEVFINPSICQTETLHRWINRTRTYKFGNTDDTWRVIEVGVVALKPRWMRLSTRLLGRIGMISIQSAPMSVPRFEFPQIYLNDKTVKQINQPKSASYTRDLFCTLTWDIKFVGGQLLHKATSRKITDHVYFFAVYYRVVHQEVCAHVMGGTKWIFLGTAFAHAYRVSGIKLGERPITLEFEVRAFDHFGKQLAKPACLNITL</sequence>
<keyword evidence="6" id="KW-0326">Glycosidase</keyword>
<organism evidence="11 12">
    <name type="scientific">Mortierella isabellina</name>
    <name type="common">Filamentous fungus</name>
    <name type="synonym">Umbelopsis isabellina</name>
    <dbReference type="NCBI Taxonomy" id="91625"/>
    <lineage>
        <taxon>Eukaryota</taxon>
        <taxon>Fungi</taxon>
        <taxon>Fungi incertae sedis</taxon>
        <taxon>Mucoromycota</taxon>
        <taxon>Mucoromycotina</taxon>
        <taxon>Umbelopsidomycetes</taxon>
        <taxon>Umbelopsidales</taxon>
        <taxon>Umbelopsidaceae</taxon>
        <taxon>Umbelopsis</taxon>
    </lineage>
</organism>
<comment type="catalytic activity">
    <reaction evidence="7">
        <text>an N(4)-(oligosaccharide-(1-&gt;3)-[oligosaccharide-(1-&gt;6)]-beta-D-Man-(1-&gt;4)-beta-D-GlcNAc-(1-&gt;4)-alpha-D-GlcNAc)-L-asparaginyl-[protein] + H2O = an oligosaccharide-(1-&gt;3)-[oligosaccharide-(1-&gt;6)]-beta-D-Man-(1-&gt;4)-D-GlcNAc + N(4)-(N-acetyl-beta-D-glucosaminyl)-L-asparaginyl-[protein]</text>
        <dbReference type="Rhea" id="RHEA:73067"/>
        <dbReference type="Rhea" id="RHEA-COMP:12603"/>
        <dbReference type="Rhea" id="RHEA-COMP:18176"/>
        <dbReference type="ChEBI" id="CHEBI:15377"/>
        <dbReference type="ChEBI" id="CHEBI:132248"/>
        <dbReference type="ChEBI" id="CHEBI:192714"/>
        <dbReference type="ChEBI" id="CHEBI:192715"/>
        <dbReference type="EC" id="3.2.1.96"/>
    </reaction>
</comment>
<evidence type="ECO:0000259" key="10">
    <source>
        <dbReference type="Pfam" id="PF25529"/>
    </source>
</evidence>
<evidence type="ECO:0000313" key="12">
    <source>
        <dbReference type="Proteomes" id="UP000654370"/>
    </source>
</evidence>
<evidence type="ECO:0000256" key="4">
    <source>
        <dbReference type="ARBA" id="ARBA00022490"/>
    </source>
</evidence>
<dbReference type="AlphaFoldDB" id="A0A8H7PF18"/>
<dbReference type="EC" id="3.2.1.96" evidence="3"/>
<accession>A0A8H7PF18</accession>
<evidence type="ECO:0000256" key="6">
    <source>
        <dbReference type="ARBA" id="ARBA00023295"/>
    </source>
</evidence>
<dbReference type="CDD" id="cd06547">
    <property type="entry name" value="GH85_ENGase"/>
    <property type="match status" value="1"/>
</dbReference>
<keyword evidence="5" id="KW-0378">Hydrolase</keyword>
<dbReference type="EMBL" id="JAEPQZ010000016">
    <property type="protein sequence ID" value="KAG2172752.1"/>
    <property type="molecule type" value="Genomic_DNA"/>
</dbReference>
<comment type="caution">
    <text evidence="11">The sequence shown here is derived from an EMBL/GenBank/DDBJ whole genome shotgun (WGS) entry which is preliminary data.</text>
</comment>
<dbReference type="Pfam" id="PF03644">
    <property type="entry name" value="Glyco_hydro_85"/>
    <property type="match status" value="1"/>
</dbReference>
<feature type="region of interest" description="Disordered" evidence="8">
    <location>
        <begin position="1"/>
        <end position="25"/>
    </location>
</feature>
<feature type="domain" description="Cytosolic endo-beta-N-acetylglucosaminidase C-terminal" evidence="10">
    <location>
        <begin position="582"/>
        <end position="690"/>
    </location>
</feature>
<dbReference type="InterPro" id="IPR057882">
    <property type="entry name" value="ENGase_C"/>
</dbReference>
<dbReference type="Pfam" id="PF25529">
    <property type="entry name" value="Ig_ENGASE1_C"/>
    <property type="match status" value="1"/>
</dbReference>
<comment type="similarity">
    <text evidence="2">Belongs to the glycosyl hydrolase 85 family.</text>
</comment>
<dbReference type="Proteomes" id="UP000654370">
    <property type="component" value="Unassembled WGS sequence"/>
</dbReference>
<dbReference type="InterPro" id="IPR032979">
    <property type="entry name" value="ENGase"/>
</dbReference>
<dbReference type="GO" id="GO:0005829">
    <property type="term" value="C:cytosol"/>
    <property type="evidence" value="ECO:0007669"/>
    <property type="project" value="UniProtKB-SubCell"/>
</dbReference>
<evidence type="ECO:0000256" key="1">
    <source>
        <dbReference type="ARBA" id="ARBA00004514"/>
    </source>
</evidence>
<evidence type="ECO:0000259" key="9">
    <source>
        <dbReference type="Pfam" id="PF03644"/>
    </source>
</evidence>
<protein>
    <recommendedName>
        <fullName evidence="3">mannosyl-glycoprotein endo-beta-N-acetylglucosaminidase</fullName>
        <ecNumber evidence="3">3.2.1.96</ecNumber>
    </recommendedName>
</protein>
<gene>
    <name evidence="11" type="ORF">INT43_000099</name>
</gene>
<keyword evidence="4" id="KW-0963">Cytoplasm</keyword>
<evidence type="ECO:0000256" key="2">
    <source>
        <dbReference type="ARBA" id="ARBA00007849"/>
    </source>
</evidence>
<dbReference type="InterPro" id="IPR005201">
    <property type="entry name" value="TIM_ENGase"/>
</dbReference>
<evidence type="ECO:0000256" key="7">
    <source>
        <dbReference type="ARBA" id="ARBA00034414"/>
    </source>
</evidence>
<name>A0A8H7PF18_MORIS</name>
<dbReference type="PANTHER" id="PTHR13246:SF1">
    <property type="entry name" value="CYTOSOLIC ENDO-BETA-N-ACETYLGLUCOSAMINIDASE"/>
    <property type="match status" value="1"/>
</dbReference>
<dbReference type="Gene3D" id="3.20.20.80">
    <property type="entry name" value="Glycosidases"/>
    <property type="match status" value="1"/>
</dbReference>
<dbReference type="GO" id="GO:0033925">
    <property type="term" value="F:mannosyl-glycoprotein endo-beta-N-acetylglucosaminidase activity"/>
    <property type="evidence" value="ECO:0007669"/>
    <property type="project" value="UniProtKB-EC"/>
</dbReference>
<reference evidence="11" key="1">
    <citation type="submission" date="2020-12" db="EMBL/GenBank/DDBJ databases">
        <title>Metabolic potential, ecology and presence of endohyphal bacteria is reflected in genomic diversity of Mucoromycotina.</title>
        <authorList>
            <person name="Muszewska A."/>
            <person name="Okrasinska A."/>
            <person name="Steczkiewicz K."/>
            <person name="Drgas O."/>
            <person name="Orlowska M."/>
            <person name="Perlinska-Lenart U."/>
            <person name="Aleksandrzak-Piekarczyk T."/>
            <person name="Szatraj K."/>
            <person name="Zielenkiewicz U."/>
            <person name="Pilsyk S."/>
            <person name="Malc E."/>
            <person name="Mieczkowski P."/>
            <person name="Kruszewska J.S."/>
            <person name="Biernat P."/>
            <person name="Pawlowska J."/>
        </authorList>
    </citation>
    <scope>NUCLEOTIDE SEQUENCE</scope>
    <source>
        <strain evidence="11">WA0000067209</strain>
    </source>
</reference>
<keyword evidence="12" id="KW-1185">Reference proteome</keyword>
<dbReference type="OrthoDB" id="284473at2759"/>
<evidence type="ECO:0000256" key="5">
    <source>
        <dbReference type="ARBA" id="ARBA00022801"/>
    </source>
</evidence>
<evidence type="ECO:0000256" key="3">
    <source>
        <dbReference type="ARBA" id="ARBA00012566"/>
    </source>
</evidence>